<dbReference type="AlphaFoldDB" id="A0A0W0SL24"/>
<proteinExistence type="predicted"/>
<organism evidence="1 2">
    <name type="scientific">Legionella brunensis</name>
    <dbReference type="NCBI Taxonomy" id="29422"/>
    <lineage>
        <taxon>Bacteria</taxon>
        <taxon>Pseudomonadati</taxon>
        <taxon>Pseudomonadota</taxon>
        <taxon>Gammaproteobacteria</taxon>
        <taxon>Legionellales</taxon>
        <taxon>Legionellaceae</taxon>
        <taxon>Legionella</taxon>
    </lineage>
</organism>
<sequence>MKHKDLLKIAEHIRAEVSLFLPYSSNNISLTDQPFHRVFWITAMRARSDEEGIRERIRQWKMNLKADNVDTQFKSLKVTAKIPNNPSETPTLEEWHKYISTLPKRALKIQHKDGTPIEPNHRTEARAKNAIKFGIGNCGEKAAVAFSLLLEYPKEGLKKLMPLSRSIPMEIVSLSGSDHTFLVLDRDPKSDLQDMSTWGPNAIILDPWMDSVVSVTEELQKSENKRSGCFKYISKYQGELVLENKGNIGQGHTQRWDEHRKKKNEPTLLREWSFFYKPKSKEKENVPWVTPPKSMK</sequence>
<accession>A0A0W0SL24</accession>
<keyword evidence="2" id="KW-1185">Reference proteome</keyword>
<protein>
    <submittedName>
        <fullName evidence="1">Uncharacterized protein</fullName>
    </submittedName>
</protein>
<dbReference type="Proteomes" id="UP000054742">
    <property type="component" value="Unassembled WGS sequence"/>
</dbReference>
<gene>
    <name evidence="1" type="ORF">Lbru_1475</name>
</gene>
<comment type="caution">
    <text evidence="1">The sequence shown here is derived from an EMBL/GenBank/DDBJ whole genome shotgun (WGS) entry which is preliminary data.</text>
</comment>
<evidence type="ECO:0000313" key="1">
    <source>
        <dbReference type="EMBL" id="KTC84114.1"/>
    </source>
</evidence>
<evidence type="ECO:0000313" key="2">
    <source>
        <dbReference type="Proteomes" id="UP000054742"/>
    </source>
</evidence>
<reference evidence="1 2" key="1">
    <citation type="submission" date="2015-11" db="EMBL/GenBank/DDBJ databases">
        <title>Genomic analysis of 38 Legionella species identifies large and diverse effector repertoires.</title>
        <authorList>
            <person name="Burstein D."/>
            <person name="Amaro F."/>
            <person name="Zusman T."/>
            <person name="Lifshitz Z."/>
            <person name="Cohen O."/>
            <person name="Gilbert J.A."/>
            <person name="Pupko T."/>
            <person name="Shuman H.A."/>
            <person name="Segal G."/>
        </authorList>
    </citation>
    <scope>NUCLEOTIDE SEQUENCE [LARGE SCALE GENOMIC DNA]</scope>
    <source>
        <strain evidence="1 2">ATCC 43878</strain>
    </source>
</reference>
<name>A0A0W0SL24_9GAMM</name>
<dbReference type="PATRIC" id="fig|29422.6.peg.1561"/>
<dbReference type="EMBL" id="LNXV01000011">
    <property type="protein sequence ID" value="KTC84114.1"/>
    <property type="molecule type" value="Genomic_DNA"/>
</dbReference>
<dbReference type="OrthoDB" id="9152014at2"/>
<dbReference type="RefSeq" id="WP_058441546.1">
    <property type="nucleotide sequence ID" value="NZ_CAAAHU010000003.1"/>
</dbReference>